<feature type="domain" description="Cupin type-2" evidence="1">
    <location>
        <begin position="114"/>
        <end position="168"/>
    </location>
</feature>
<evidence type="ECO:0000313" key="3">
    <source>
        <dbReference type="Proteomes" id="UP000605897"/>
    </source>
</evidence>
<evidence type="ECO:0000259" key="1">
    <source>
        <dbReference type="Pfam" id="PF07883"/>
    </source>
</evidence>
<sequence length="175" mass="18761">MAGEHTNVRARRVVTGVDENGRSAILVDEDTATRVALPGFTVNDVWRVDRLPSHVDDGDTLTGEVELDPPANGLVVRLATFPPDSEIDPETYSASIDALHGEDANAGDAEVMGMHATETVDVVTVVSGELYAVFETGETLLRPGDTIINRGNKHSWSNRGDQPATVVTTMLPAKR</sequence>
<organism evidence="2 3">
    <name type="scientific">Amycolatopsis deserti</name>
    <dbReference type="NCBI Taxonomy" id="185696"/>
    <lineage>
        <taxon>Bacteria</taxon>
        <taxon>Bacillati</taxon>
        <taxon>Actinomycetota</taxon>
        <taxon>Actinomycetes</taxon>
        <taxon>Pseudonocardiales</taxon>
        <taxon>Pseudonocardiaceae</taxon>
        <taxon>Amycolatopsis</taxon>
    </lineage>
</organism>
<reference evidence="3" key="1">
    <citation type="journal article" date="2019" name="Int. J. Syst. Evol. Microbiol.">
        <title>The Global Catalogue of Microorganisms (GCM) 10K type strain sequencing project: providing services to taxonomists for standard genome sequencing and annotation.</title>
        <authorList>
            <consortium name="The Broad Institute Genomics Platform"/>
            <consortium name="The Broad Institute Genome Sequencing Center for Infectious Disease"/>
            <person name="Wu L."/>
            <person name="Ma J."/>
        </authorList>
    </citation>
    <scope>NUCLEOTIDE SEQUENCE [LARGE SCALE GENOMIC DNA]</scope>
    <source>
        <strain evidence="3">CGMCC 4.7677</strain>
    </source>
</reference>
<dbReference type="Gene3D" id="2.60.120.10">
    <property type="entry name" value="Jelly Rolls"/>
    <property type="match status" value="1"/>
</dbReference>
<dbReference type="RefSeq" id="WP_191244957.1">
    <property type="nucleotide sequence ID" value="NZ_BNAU01000002.1"/>
</dbReference>
<comment type="caution">
    <text evidence="2">The sequence shown here is derived from an EMBL/GenBank/DDBJ whole genome shotgun (WGS) entry which is preliminary data.</text>
</comment>
<dbReference type="Pfam" id="PF07883">
    <property type="entry name" value="Cupin_2"/>
    <property type="match status" value="1"/>
</dbReference>
<proteinExistence type="predicted"/>
<dbReference type="InterPro" id="IPR011051">
    <property type="entry name" value="RmlC_Cupin_sf"/>
</dbReference>
<accession>A0ABQ3IX51</accession>
<dbReference type="PANTHER" id="PTHR36156">
    <property type="entry name" value="SLR2101 PROTEIN"/>
    <property type="match status" value="1"/>
</dbReference>
<dbReference type="EMBL" id="BNAU01000002">
    <property type="protein sequence ID" value="GHE93943.1"/>
    <property type="molecule type" value="Genomic_DNA"/>
</dbReference>
<dbReference type="InterPro" id="IPR014710">
    <property type="entry name" value="RmlC-like_jellyroll"/>
</dbReference>
<gene>
    <name evidence="2" type="ORF">GCM10017786_28440</name>
</gene>
<dbReference type="PANTHER" id="PTHR36156:SF2">
    <property type="entry name" value="CUPIN TYPE-2 DOMAIN-CONTAINING PROTEIN"/>
    <property type="match status" value="1"/>
</dbReference>
<dbReference type="SUPFAM" id="SSF51182">
    <property type="entry name" value="RmlC-like cupins"/>
    <property type="match status" value="1"/>
</dbReference>
<evidence type="ECO:0000313" key="2">
    <source>
        <dbReference type="EMBL" id="GHE93943.1"/>
    </source>
</evidence>
<dbReference type="InterPro" id="IPR047142">
    <property type="entry name" value="OryJ/VirC-like"/>
</dbReference>
<dbReference type="Proteomes" id="UP000605897">
    <property type="component" value="Unassembled WGS sequence"/>
</dbReference>
<keyword evidence="3" id="KW-1185">Reference proteome</keyword>
<protein>
    <recommendedName>
        <fullName evidence="1">Cupin type-2 domain-containing protein</fullName>
    </recommendedName>
</protein>
<dbReference type="InterPro" id="IPR013096">
    <property type="entry name" value="Cupin_2"/>
</dbReference>
<name>A0ABQ3IX51_9PSEU</name>